<dbReference type="EMBL" id="BFAA01013382">
    <property type="protein sequence ID" value="GCB79564.1"/>
    <property type="molecule type" value="Genomic_DNA"/>
</dbReference>
<evidence type="ECO:0000256" key="5">
    <source>
        <dbReference type="PIRSR" id="PIRSR622684-1"/>
    </source>
</evidence>
<dbReference type="PRINTS" id="PR00704">
    <property type="entry name" value="CALPAIN"/>
</dbReference>
<dbReference type="Pfam" id="PF00648">
    <property type="entry name" value="Peptidase_C2"/>
    <property type="match status" value="2"/>
</dbReference>
<protein>
    <recommendedName>
        <fullName evidence="7">Calpain catalytic domain-containing protein</fullName>
    </recommendedName>
</protein>
<dbReference type="PANTHER" id="PTHR10183">
    <property type="entry name" value="CALPAIN"/>
    <property type="match status" value="1"/>
</dbReference>
<dbReference type="InterPro" id="IPR036213">
    <property type="entry name" value="Calpain_III_sf"/>
</dbReference>
<feature type="active site" evidence="5 6">
    <location>
        <position position="187"/>
    </location>
</feature>
<gene>
    <name evidence="8" type="ORF">scyTo_0018769</name>
</gene>
<dbReference type="SMART" id="SM00720">
    <property type="entry name" value="calpain_III"/>
    <property type="match status" value="1"/>
</dbReference>
<dbReference type="FunFam" id="3.90.70.10:FF:000054">
    <property type="entry name" value="Calpain 14"/>
    <property type="match status" value="1"/>
</dbReference>
<dbReference type="SMART" id="SM00230">
    <property type="entry name" value="CysPc"/>
    <property type="match status" value="1"/>
</dbReference>
<dbReference type="PROSITE" id="PS50203">
    <property type="entry name" value="CALPAIN_CAT"/>
    <property type="match status" value="1"/>
</dbReference>
<dbReference type="CDD" id="cd00044">
    <property type="entry name" value="CysPc"/>
    <property type="match status" value="1"/>
</dbReference>
<dbReference type="Pfam" id="PF01067">
    <property type="entry name" value="Calpain_III"/>
    <property type="match status" value="1"/>
</dbReference>
<dbReference type="Gene3D" id="2.60.120.380">
    <property type="match status" value="1"/>
</dbReference>
<dbReference type="STRING" id="75743.A0A401Q2J2"/>
<evidence type="ECO:0000256" key="1">
    <source>
        <dbReference type="ARBA" id="ARBA00007623"/>
    </source>
</evidence>
<feature type="domain" description="Calpain catalytic" evidence="7">
    <location>
        <begin position="1"/>
        <end position="246"/>
    </location>
</feature>
<feature type="active site" evidence="5 6">
    <location>
        <position position="163"/>
    </location>
</feature>
<feature type="non-terminal residue" evidence="8">
    <location>
        <position position="1"/>
    </location>
</feature>
<dbReference type="OrthoDB" id="424753at2759"/>
<dbReference type="PANTHER" id="PTHR10183:SF302">
    <property type="entry name" value="CALPAIN-14"/>
    <property type="match status" value="1"/>
</dbReference>
<dbReference type="GO" id="GO:0005737">
    <property type="term" value="C:cytoplasm"/>
    <property type="evidence" value="ECO:0007669"/>
    <property type="project" value="TreeGrafter"/>
</dbReference>
<keyword evidence="3 6" id="KW-0378">Hydrolase</keyword>
<proteinExistence type="inferred from homology"/>
<comment type="caution">
    <text evidence="8">The sequence shown here is derived from an EMBL/GenBank/DDBJ whole genome shotgun (WGS) entry which is preliminary data.</text>
</comment>
<dbReference type="PROSITE" id="PS00139">
    <property type="entry name" value="THIOL_PROTEASE_CYS"/>
    <property type="match status" value="1"/>
</dbReference>
<dbReference type="Proteomes" id="UP000288216">
    <property type="component" value="Unassembled WGS sequence"/>
</dbReference>
<organism evidence="8 9">
    <name type="scientific">Scyliorhinus torazame</name>
    <name type="common">Cloudy catshark</name>
    <name type="synonym">Catulus torazame</name>
    <dbReference type="NCBI Taxonomy" id="75743"/>
    <lineage>
        <taxon>Eukaryota</taxon>
        <taxon>Metazoa</taxon>
        <taxon>Chordata</taxon>
        <taxon>Craniata</taxon>
        <taxon>Vertebrata</taxon>
        <taxon>Chondrichthyes</taxon>
        <taxon>Elasmobranchii</taxon>
        <taxon>Galeomorphii</taxon>
        <taxon>Galeoidea</taxon>
        <taxon>Carcharhiniformes</taxon>
        <taxon>Scyliorhinidae</taxon>
        <taxon>Scyliorhinus</taxon>
    </lineage>
</organism>
<dbReference type="InterPro" id="IPR000169">
    <property type="entry name" value="Pept_cys_AS"/>
</dbReference>
<keyword evidence="9" id="KW-1185">Reference proteome</keyword>
<evidence type="ECO:0000313" key="8">
    <source>
        <dbReference type="EMBL" id="GCB79564.1"/>
    </source>
</evidence>
<evidence type="ECO:0000259" key="7">
    <source>
        <dbReference type="PROSITE" id="PS50203"/>
    </source>
</evidence>
<dbReference type="SUPFAM" id="SSF49758">
    <property type="entry name" value="Calpain large subunit, middle domain (domain III)"/>
    <property type="match status" value="1"/>
</dbReference>
<dbReference type="InterPro" id="IPR022682">
    <property type="entry name" value="Calpain_domain_III"/>
</dbReference>
<accession>A0A401Q2J2</accession>
<evidence type="ECO:0000313" key="9">
    <source>
        <dbReference type="Proteomes" id="UP000288216"/>
    </source>
</evidence>
<evidence type="ECO:0000256" key="6">
    <source>
        <dbReference type="PROSITE-ProRule" id="PRU00239"/>
    </source>
</evidence>
<dbReference type="InterPro" id="IPR038765">
    <property type="entry name" value="Papain-like_cys_pep_sf"/>
</dbReference>
<dbReference type="SUPFAM" id="SSF54001">
    <property type="entry name" value="Cysteine proteinases"/>
    <property type="match status" value="1"/>
</dbReference>
<reference evidence="8 9" key="1">
    <citation type="journal article" date="2018" name="Nat. Ecol. Evol.">
        <title>Shark genomes provide insights into elasmobranch evolution and the origin of vertebrates.</title>
        <authorList>
            <person name="Hara Y"/>
            <person name="Yamaguchi K"/>
            <person name="Onimaru K"/>
            <person name="Kadota M"/>
            <person name="Koyanagi M"/>
            <person name="Keeley SD"/>
            <person name="Tatsumi K"/>
            <person name="Tanaka K"/>
            <person name="Motone F"/>
            <person name="Kageyama Y"/>
            <person name="Nozu R"/>
            <person name="Adachi N"/>
            <person name="Nishimura O"/>
            <person name="Nakagawa R"/>
            <person name="Tanegashima C"/>
            <person name="Kiyatake I"/>
            <person name="Matsumoto R"/>
            <person name="Murakumo K"/>
            <person name="Nishida K"/>
            <person name="Terakita A"/>
            <person name="Kuratani S"/>
            <person name="Sato K"/>
            <person name="Hyodo S Kuraku.S."/>
        </authorList>
    </citation>
    <scope>NUCLEOTIDE SEQUENCE [LARGE SCALE GENOMIC DNA]</scope>
</reference>
<sequence>KIHNAPQFYVQGVSRFDLLQGKVGNCWFVAALAALTMQEELFVHFWYFGDWVDVVVDDRLPVSERAELIFAKSSAPNEFWCALLEKAYAKLNGSYGDLQMGHISDALVDITGGIKTNIFLKDPPSDLWVRMKRAIDLGSFMGCGTASVNSKELTLPNGMVLTHAYTVTGVEEVPYKNRIEQLIRIRNPWGNDVEWNERWSDRSVQWNRIDPRIKANLLIMREDGEFWMALQDFKRNFVSLVICNLTPDFLKGANQQKWSLSIHHGIWLKGQSAGGPINNKEMFSLNPQYCVTLTESDMDKETNSCTFISCLLQKPSARCRNENSNSGIACFLFKVPPTFQVQNGKLPPTLLDERYLVKRLQFNPTREVSEVYELRPSTYVLVPCTYKPNEEKEFLLRAYFQRGSLQNHPSFNFNLQHPTPALNRNDNSVWKQIFDKYAQVSVVNRLSVNDLE</sequence>
<dbReference type="AlphaFoldDB" id="A0A401Q2J2"/>
<dbReference type="Gene3D" id="3.90.70.10">
    <property type="entry name" value="Cysteine proteinases"/>
    <property type="match status" value="1"/>
</dbReference>
<dbReference type="OMA" id="RESEWIY"/>
<evidence type="ECO:0000256" key="2">
    <source>
        <dbReference type="ARBA" id="ARBA00022670"/>
    </source>
</evidence>
<keyword evidence="2 6" id="KW-0645">Protease</keyword>
<keyword evidence="4 6" id="KW-0788">Thiol protease</keyword>
<dbReference type="InterPro" id="IPR022683">
    <property type="entry name" value="Calpain_III"/>
</dbReference>
<dbReference type="InterPro" id="IPR022684">
    <property type="entry name" value="Calpain_cysteine_protease"/>
</dbReference>
<evidence type="ECO:0000256" key="3">
    <source>
        <dbReference type="ARBA" id="ARBA00022801"/>
    </source>
</evidence>
<comment type="similarity">
    <text evidence="1">Belongs to the peptidase C2 family.</text>
</comment>
<dbReference type="GO" id="GO:0006508">
    <property type="term" value="P:proteolysis"/>
    <property type="evidence" value="ECO:0007669"/>
    <property type="project" value="UniProtKB-KW"/>
</dbReference>
<dbReference type="GO" id="GO:0004198">
    <property type="term" value="F:calcium-dependent cysteine-type endopeptidase activity"/>
    <property type="evidence" value="ECO:0007669"/>
    <property type="project" value="InterPro"/>
</dbReference>
<dbReference type="InterPro" id="IPR001300">
    <property type="entry name" value="Peptidase_C2_calpain_cat"/>
</dbReference>
<feature type="active site" evidence="5 6">
    <location>
        <position position="26"/>
    </location>
</feature>
<evidence type="ECO:0000256" key="4">
    <source>
        <dbReference type="ARBA" id="ARBA00022807"/>
    </source>
</evidence>
<name>A0A401Q2J2_SCYTO</name>